<comment type="caution">
    <text evidence="1">The sequence shown here is derived from an EMBL/GenBank/DDBJ whole genome shotgun (WGS) entry which is preliminary data.</text>
</comment>
<protein>
    <submittedName>
        <fullName evidence="1">Uncharacterized protein</fullName>
    </submittedName>
</protein>
<dbReference type="AlphaFoldDB" id="A0A0F9J1G9"/>
<gene>
    <name evidence="1" type="ORF">LCGC14_1511740</name>
</gene>
<accession>A0A0F9J1G9</accession>
<name>A0A0F9J1G9_9ZZZZ</name>
<dbReference type="EMBL" id="LAZR01011103">
    <property type="protein sequence ID" value="KKM63413.1"/>
    <property type="molecule type" value="Genomic_DNA"/>
</dbReference>
<organism evidence="1">
    <name type="scientific">marine sediment metagenome</name>
    <dbReference type="NCBI Taxonomy" id="412755"/>
    <lineage>
        <taxon>unclassified sequences</taxon>
        <taxon>metagenomes</taxon>
        <taxon>ecological metagenomes</taxon>
    </lineage>
</organism>
<sequence length="147" mass="16157">MQEMAAYVWINWLRQLDAQAITDAAPSIDPDWSITDITAVAYVSGTTTLSLTITHNKAVIANQYVLSRISPALNSAQRHARKSDYRLIEGIAATSIPDLVADAADLVFTSPVFAWTDGQYLDIELIPISEEYVPGTPFYRHGTVTVT</sequence>
<proteinExistence type="predicted"/>
<reference evidence="1" key="1">
    <citation type="journal article" date="2015" name="Nature">
        <title>Complex archaea that bridge the gap between prokaryotes and eukaryotes.</title>
        <authorList>
            <person name="Spang A."/>
            <person name="Saw J.H."/>
            <person name="Jorgensen S.L."/>
            <person name="Zaremba-Niedzwiedzka K."/>
            <person name="Martijn J."/>
            <person name="Lind A.E."/>
            <person name="van Eijk R."/>
            <person name="Schleper C."/>
            <person name="Guy L."/>
            <person name="Ettema T.J."/>
        </authorList>
    </citation>
    <scope>NUCLEOTIDE SEQUENCE</scope>
</reference>
<evidence type="ECO:0000313" key="1">
    <source>
        <dbReference type="EMBL" id="KKM63413.1"/>
    </source>
</evidence>